<proteinExistence type="predicted"/>
<reference evidence="2" key="1">
    <citation type="journal article" date="2019" name="Plant Biotechnol. J.">
        <title>Genome sequencing of the Australian wild diploid species Gossypium australe highlights disease resistance and delayed gland morphogenesis.</title>
        <authorList>
            <person name="Cai Y."/>
            <person name="Cai X."/>
            <person name="Wang Q."/>
            <person name="Wang P."/>
            <person name="Zhang Y."/>
            <person name="Cai C."/>
            <person name="Xu Y."/>
            <person name="Wang K."/>
            <person name="Zhou Z."/>
            <person name="Wang C."/>
            <person name="Geng S."/>
            <person name="Li B."/>
            <person name="Dong Q."/>
            <person name="Hou Y."/>
            <person name="Wang H."/>
            <person name="Ai P."/>
            <person name="Liu Z."/>
            <person name="Yi F."/>
            <person name="Sun M."/>
            <person name="An G."/>
            <person name="Cheng J."/>
            <person name="Zhang Y."/>
            <person name="Shi Q."/>
            <person name="Xie Y."/>
            <person name="Shi X."/>
            <person name="Chang Y."/>
            <person name="Huang F."/>
            <person name="Chen Y."/>
            <person name="Hong S."/>
            <person name="Mi L."/>
            <person name="Sun Q."/>
            <person name="Zhang L."/>
            <person name="Zhou B."/>
            <person name="Peng R."/>
            <person name="Zhang X."/>
            <person name="Liu F."/>
        </authorList>
    </citation>
    <scope>NUCLEOTIDE SEQUENCE [LARGE SCALE GENOMIC DNA]</scope>
    <source>
        <strain evidence="2">cv. PA1801</strain>
    </source>
</reference>
<name>A0A5B6WT75_9ROSI</name>
<dbReference type="PANTHER" id="PTHR15503:SF45">
    <property type="entry name" value="RNA-DIRECTED DNA POLYMERASE HOMOLOG"/>
    <property type="match status" value="1"/>
</dbReference>
<dbReference type="EMBL" id="SMMG02000002">
    <property type="protein sequence ID" value="KAA3484065.1"/>
    <property type="molecule type" value="Genomic_DNA"/>
</dbReference>
<dbReference type="AlphaFoldDB" id="A0A5B6WT75"/>
<gene>
    <name evidence="1" type="ORF">EPI10_006176</name>
</gene>
<dbReference type="PANTHER" id="PTHR15503">
    <property type="entry name" value="LDOC1 RELATED"/>
    <property type="match status" value="1"/>
</dbReference>
<dbReference type="CDD" id="cd00303">
    <property type="entry name" value="retropepsin_like"/>
    <property type="match status" value="1"/>
</dbReference>
<sequence>MFQDLRVNIVVDYIEDVAAPDVIAGTFYLFDVTVYALIDPGSTYSYICTTLVTNKNLPVELTEFDVRVTNPLGHSVLVNSICHKCLLRIQGYDFAVDLVLLPLWEFNIIMRMDWLTQHDVVVNCRQNRLI</sequence>
<dbReference type="Proteomes" id="UP000325315">
    <property type="component" value="Unassembled WGS sequence"/>
</dbReference>
<dbReference type="InterPro" id="IPR032567">
    <property type="entry name" value="RTL1-rel"/>
</dbReference>
<dbReference type="Pfam" id="PF08284">
    <property type="entry name" value="RVP_2"/>
    <property type="match status" value="1"/>
</dbReference>
<accession>A0A5B6WT75</accession>
<comment type="caution">
    <text evidence="1">The sequence shown here is derived from an EMBL/GenBank/DDBJ whole genome shotgun (WGS) entry which is preliminary data.</text>
</comment>
<dbReference type="Gene3D" id="2.40.70.10">
    <property type="entry name" value="Acid Proteases"/>
    <property type="match status" value="1"/>
</dbReference>
<dbReference type="OrthoDB" id="849129at2759"/>
<protein>
    <submittedName>
        <fullName evidence="1">Transposon Ty3-G Gag-Pol polyprotein</fullName>
    </submittedName>
</protein>
<organism evidence="1 2">
    <name type="scientific">Gossypium australe</name>
    <dbReference type="NCBI Taxonomy" id="47621"/>
    <lineage>
        <taxon>Eukaryota</taxon>
        <taxon>Viridiplantae</taxon>
        <taxon>Streptophyta</taxon>
        <taxon>Embryophyta</taxon>
        <taxon>Tracheophyta</taxon>
        <taxon>Spermatophyta</taxon>
        <taxon>Magnoliopsida</taxon>
        <taxon>eudicotyledons</taxon>
        <taxon>Gunneridae</taxon>
        <taxon>Pentapetalae</taxon>
        <taxon>rosids</taxon>
        <taxon>malvids</taxon>
        <taxon>Malvales</taxon>
        <taxon>Malvaceae</taxon>
        <taxon>Malvoideae</taxon>
        <taxon>Gossypium</taxon>
    </lineage>
</organism>
<keyword evidence="2" id="KW-1185">Reference proteome</keyword>
<dbReference type="InterPro" id="IPR021109">
    <property type="entry name" value="Peptidase_aspartic_dom_sf"/>
</dbReference>
<evidence type="ECO:0000313" key="1">
    <source>
        <dbReference type="EMBL" id="KAA3484065.1"/>
    </source>
</evidence>
<evidence type="ECO:0000313" key="2">
    <source>
        <dbReference type="Proteomes" id="UP000325315"/>
    </source>
</evidence>
<dbReference type="SUPFAM" id="SSF50630">
    <property type="entry name" value="Acid proteases"/>
    <property type="match status" value="1"/>
</dbReference>